<proteinExistence type="predicted"/>
<reference evidence="1 2" key="1">
    <citation type="journal article" date="2023" name="Mol. Ecol. Resour.">
        <title>Chromosome-level genome assembly of a triploid poplar Populus alba 'Berolinensis'.</title>
        <authorList>
            <person name="Chen S."/>
            <person name="Yu Y."/>
            <person name="Wang X."/>
            <person name="Wang S."/>
            <person name="Zhang T."/>
            <person name="Zhou Y."/>
            <person name="He R."/>
            <person name="Meng N."/>
            <person name="Wang Y."/>
            <person name="Liu W."/>
            <person name="Liu Z."/>
            <person name="Liu J."/>
            <person name="Guo Q."/>
            <person name="Huang H."/>
            <person name="Sederoff R.R."/>
            <person name="Wang G."/>
            <person name="Qu G."/>
            <person name="Chen S."/>
        </authorList>
    </citation>
    <scope>NUCLEOTIDE SEQUENCE [LARGE SCALE GENOMIC DNA]</scope>
    <source>
        <strain evidence="1">SC-2020</strain>
    </source>
</reference>
<accession>A0AAD6LLL3</accession>
<dbReference type="EMBL" id="JAQIZT010000016">
    <property type="protein sequence ID" value="KAJ6969388.1"/>
    <property type="molecule type" value="Genomic_DNA"/>
</dbReference>
<name>A0AAD6LLL3_9ROSI</name>
<comment type="caution">
    <text evidence="1">The sequence shown here is derived from an EMBL/GenBank/DDBJ whole genome shotgun (WGS) entry which is preliminary data.</text>
</comment>
<dbReference type="Proteomes" id="UP001164929">
    <property type="component" value="Chromosome 16"/>
</dbReference>
<keyword evidence="2" id="KW-1185">Reference proteome</keyword>
<evidence type="ECO:0000313" key="2">
    <source>
        <dbReference type="Proteomes" id="UP001164929"/>
    </source>
</evidence>
<sequence>MKAHVMPCKKTKSVVQYNSNTCSLTLLHLILDLSIPSQQNTLTLVCMSQTHQEMARILDSFPPPTQLAHPTRSRPTWLSCSMPISPNSTGFSFYSSQQTTVPRRNAMALILFKVTFFSEAGFKQYCICSISLLWFRGYTFDQFDGYSIASTLRIGFKFEVAGAEYISYQGSILFLMENHLQWSCRLLHHQSTRVLKTWVLLVADDGKLYYQVEVNIKSYANNNELACLGLQGKSSSFGMEPAANLFLELKTTDCMKLKNYRHQKMYYVEEENVSFAKSLDSFIAMKVANTLDPNNPLEMWEIHEGALIPVPQACSVPDKCRGSIFRYSIN</sequence>
<dbReference type="AlphaFoldDB" id="A0AAD6LLL3"/>
<gene>
    <name evidence="1" type="ORF">NC653_037146</name>
</gene>
<protein>
    <submittedName>
        <fullName evidence="1">Uncharacterized protein</fullName>
    </submittedName>
</protein>
<organism evidence="1 2">
    <name type="scientific">Populus alba x Populus x berolinensis</name>
    <dbReference type="NCBI Taxonomy" id="444605"/>
    <lineage>
        <taxon>Eukaryota</taxon>
        <taxon>Viridiplantae</taxon>
        <taxon>Streptophyta</taxon>
        <taxon>Embryophyta</taxon>
        <taxon>Tracheophyta</taxon>
        <taxon>Spermatophyta</taxon>
        <taxon>Magnoliopsida</taxon>
        <taxon>eudicotyledons</taxon>
        <taxon>Gunneridae</taxon>
        <taxon>Pentapetalae</taxon>
        <taxon>rosids</taxon>
        <taxon>fabids</taxon>
        <taxon>Malpighiales</taxon>
        <taxon>Salicaceae</taxon>
        <taxon>Saliceae</taxon>
        <taxon>Populus</taxon>
    </lineage>
</organism>
<evidence type="ECO:0000313" key="1">
    <source>
        <dbReference type="EMBL" id="KAJ6969388.1"/>
    </source>
</evidence>